<evidence type="ECO:0000313" key="11">
    <source>
        <dbReference type="Proteomes" id="UP000000692"/>
    </source>
</evidence>
<dbReference type="InterPro" id="IPR027417">
    <property type="entry name" value="P-loop_NTPase"/>
</dbReference>
<dbReference type="PROSITE" id="PS50893">
    <property type="entry name" value="ABC_TRANSPORTER_2"/>
    <property type="match status" value="1"/>
</dbReference>
<dbReference type="Proteomes" id="UP000000692">
    <property type="component" value="Chromosome"/>
</dbReference>
<keyword evidence="5 7" id="KW-1133">Transmembrane helix</keyword>
<keyword evidence="6 7" id="KW-0472">Membrane</keyword>
<dbReference type="AlphaFoldDB" id="F9Y886"/>
<dbReference type="PANTHER" id="PTHR24221">
    <property type="entry name" value="ATP-BINDING CASSETTE SUB-FAMILY B"/>
    <property type="match status" value="1"/>
</dbReference>
<dbReference type="PATRIC" id="fig|759362.5.peg.2646"/>
<evidence type="ECO:0000256" key="4">
    <source>
        <dbReference type="ARBA" id="ARBA00022840"/>
    </source>
</evidence>
<dbReference type="InterPro" id="IPR006311">
    <property type="entry name" value="TAT_signal"/>
</dbReference>
<dbReference type="EMBL" id="CP002018">
    <property type="protein sequence ID" value="AEM42372.1"/>
    <property type="molecule type" value="Genomic_DNA"/>
</dbReference>
<dbReference type="PROSITE" id="PS51318">
    <property type="entry name" value="TAT"/>
    <property type="match status" value="1"/>
</dbReference>
<evidence type="ECO:0000259" key="8">
    <source>
        <dbReference type="PROSITE" id="PS50893"/>
    </source>
</evidence>
<dbReference type="SUPFAM" id="SSF52540">
    <property type="entry name" value="P-loop containing nucleoside triphosphate hydrolases"/>
    <property type="match status" value="1"/>
</dbReference>
<dbReference type="Gene3D" id="3.40.50.300">
    <property type="entry name" value="P-loop containing nucleotide triphosphate hydrolases"/>
    <property type="match status" value="1"/>
</dbReference>
<dbReference type="SUPFAM" id="SSF90123">
    <property type="entry name" value="ABC transporter transmembrane region"/>
    <property type="match status" value="1"/>
</dbReference>
<dbReference type="InterPro" id="IPR039421">
    <property type="entry name" value="Type_1_exporter"/>
</dbReference>
<dbReference type="PROSITE" id="PS00211">
    <property type="entry name" value="ABC_TRANSPORTER_1"/>
    <property type="match status" value="1"/>
</dbReference>
<evidence type="ECO:0000313" key="10">
    <source>
        <dbReference type="EMBL" id="AEM42372.1"/>
    </source>
</evidence>
<dbReference type="KEGG" id="kvl:KVU_2533"/>
<dbReference type="Gene3D" id="1.20.1560.10">
    <property type="entry name" value="ABC transporter type 1, transmembrane domain"/>
    <property type="match status" value="1"/>
</dbReference>
<keyword evidence="11" id="KW-1185">Reference proteome</keyword>
<dbReference type="InterPro" id="IPR017871">
    <property type="entry name" value="ABC_transporter-like_CS"/>
</dbReference>
<dbReference type="GO" id="GO:0005886">
    <property type="term" value="C:plasma membrane"/>
    <property type="evidence" value="ECO:0007669"/>
    <property type="project" value="UniProtKB-SubCell"/>
</dbReference>
<feature type="domain" description="ABC transmembrane type-1" evidence="9">
    <location>
        <begin position="27"/>
        <end position="314"/>
    </location>
</feature>
<evidence type="ECO:0000256" key="7">
    <source>
        <dbReference type="SAM" id="Phobius"/>
    </source>
</evidence>
<dbReference type="Pfam" id="PF00005">
    <property type="entry name" value="ABC_tran"/>
    <property type="match status" value="1"/>
</dbReference>
<sequence length="559" mass="58844">MKSGLLRDLRPVLRLFWQHQRRAMLQGAALAALTALAGAALLGLSGWFLTAAALAGLSFAAKAAFDVFMPSATIRLLALGRTAARYGERLVTHDATLRVLASLRAQLFDSWSRPGAAGRLLMRPARLLFRLTHDIDALDSLYLRILVPAMAALSVAIGAGLLLGWMNLGLGLGVIAVLLVAGITLPLIAAQRAARATLRRAQMLETCRAQTVDLVQGQKDLLMVGQLQAQADAILATDRRLAKTDTALNRIELRTGLGFGLVGAAVLSGVLLVSGLLVQQGLLSAPGAALSVLLAFAAIEPFAALRRGAMELPRMRLAARRLNAQLAPPPKTVPLAAPAGALAVHLDGVSVSGKSDQRLADLALDIAQGETVALIGHSGAGKSSLLALLMQEITPDHGIVQALPAALMTQSNQIFAQSLRDNLRLAAPEADDAVLLAALARAGLENALPDGLDTRLGEGGLGLSGGQARRLALARMILRDAPLWLLDEPTEGLDSAVARDVITQLAALTAQRTIVIATHIRREAEIADRLIVMQRGRITARHDRASPGFNAALALLRPD</sequence>
<feature type="transmembrane region" description="Helical" evidence="7">
    <location>
        <begin position="23"/>
        <end position="41"/>
    </location>
</feature>
<dbReference type="GO" id="GO:0140359">
    <property type="term" value="F:ABC-type transporter activity"/>
    <property type="evidence" value="ECO:0007669"/>
    <property type="project" value="InterPro"/>
</dbReference>
<keyword evidence="2 7" id="KW-0812">Transmembrane</keyword>
<dbReference type="GO" id="GO:0005524">
    <property type="term" value="F:ATP binding"/>
    <property type="evidence" value="ECO:0007669"/>
    <property type="project" value="UniProtKB-KW"/>
</dbReference>
<dbReference type="OrthoDB" id="5288404at2"/>
<name>F9Y886_KETVW</name>
<evidence type="ECO:0000256" key="2">
    <source>
        <dbReference type="ARBA" id="ARBA00022692"/>
    </source>
</evidence>
<organism evidence="10 11">
    <name type="scientific">Ketogulonicigenium vulgare (strain WSH-001)</name>
    <dbReference type="NCBI Taxonomy" id="759362"/>
    <lineage>
        <taxon>Bacteria</taxon>
        <taxon>Pseudomonadati</taxon>
        <taxon>Pseudomonadota</taxon>
        <taxon>Alphaproteobacteria</taxon>
        <taxon>Rhodobacterales</taxon>
        <taxon>Roseobacteraceae</taxon>
        <taxon>Ketogulonicigenium</taxon>
    </lineage>
</organism>
<proteinExistence type="predicted"/>
<accession>F9Y886</accession>
<evidence type="ECO:0000256" key="1">
    <source>
        <dbReference type="ARBA" id="ARBA00004651"/>
    </source>
</evidence>
<dbReference type="PROSITE" id="PS50929">
    <property type="entry name" value="ABC_TM1F"/>
    <property type="match status" value="1"/>
</dbReference>
<dbReference type="InterPro" id="IPR011527">
    <property type="entry name" value="ABC1_TM_dom"/>
</dbReference>
<reference evidence="10 11" key="1">
    <citation type="journal article" date="2011" name="J. Bacteriol.">
        <title>Complete genome sequence of the industrial strain Ketogulonicigenium vulgare WSH-001.</title>
        <authorList>
            <person name="Liu L."/>
            <person name="Li Y."/>
            <person name="Zhang J."/>
            <person name="Zhou Z."/>
            <person name="Liu J."/>
            <person name="Li X."/>
            <person name="Zhou J."/>
            <person name="Du G."/>
            <person name="Wang L."/>
            <person name="Chen J."/>
        </authorList>
    </citation>
    <scope>NUCLEOTIDE SEQUENCE [LARGE SCALE GENOMIC DNA]</scope>
    <source>
        <strain evidence="10 11">WSH-001</strain>
    </source>
</reference>
<dbReference type="HOGENOM" id="CLU_000604_84_9_5"/>
<evidence type="ECO:0000256" key="5">
    <source>
        <dbReference type="ARBA" id="ARBA00022989"/>
    </source>
</evidence>
<dbReference type="GO" id="GO:0016887">
    <property type="term" value="F:ATP hydrolysis activity"/>
    <property type="evidence" value="ECO:0007669"/>
    <property type="project" value="InterPro"/>
</dbReference>
<dbReference type="InterPro" id="IPR003593">
    <property type="entry name" value="AAA+_ATPase"/>
</dbReference>
<feature type="transmembrane region" description="Helical" evidence="7">
    <location>
        <begin position="283"/>
        <end position="305"/>
    </location>
</feature>
<evidence type="ECO:0000256" key="3">
    <source>
        <dbReference type="ARBA" id="ARBA00022741"/>
    </source>
</evidence>
<dbReference type="PANTHER" id="PTHR24221:SF654">
    <property type="entry name" value="ATP-BINDING CASSETTE SUB-FAMILY B MEMBER 6"/>
    <property type="match status" value="1"/>
</dbReference>
<dbReference type="InterPro" id="IPR036640">
    <property type="entry name" value="ABC1_TM_sf"/>
</dbReference>
<keyword evidence="4 10" id="KW-0067">ATP-binding</keyword>
<protein>
    <submittedName>
        <fullName evidence="10">ABC transporter, ATP-binding/permease protein</fullName>
    </submittedName>
</protein>
<dbReference type="RefSeq" id="WP_013383174.1">
    <property type="nucleotide sequence ID" value="NC_017384.1"/>
</dbReference>
<keyword evidence="3" id="KW-0547">Nucleotide-binding</keyword>
<feature type="domain" description="ABC transporter" evidence="8">
    <location>
        <begin position="344"/>
        <end position="556"/>
    </location>
</feature>
<dbReference type="eggNOG" id="COG4987">
    <property type="taxonomic scope" value="Bacteria"/>
</dbReference>
<evidence type="ECO:0000256" key="6">
    <source>
        <dbReference type="ARBA" id="ARBA00023136"/>
    </source>
</evidence>
<dbReference type="SMART" id="SM00382">
    <property type="entry name" value="AAA"/>
    <property type="match status" value="1"/>
</dbReference>
<feature type="transmembrane region" description="Helical" evidence="7">
    <location>
        <begin position="257"/>
        <end position="277"/>
    </location>
</feature>
<feature type="transmembrane region" description="Helical" evidence="7">
    <location>
        <begin position="141"/>
        <end position="163"/>
    </location>
</feature>
<dbReference type="GO" id="GO:0034040">
    <property type="term" value="F:ATPase-coupled lipid transmembrane transporter activity"/>
    <property type="evidence" value="ECO:0007669"/>
    <property type="project" value="TreeGrafter"/>
</dbReference>
<comment type="subcellular location">
    <subcellularLocation>
        <location evidence="1">Cell membrane</location>
        <topology evidence="1">Multi-pass membrane protein</topology>
    </subcellularLocation>
</comment>
<gene>
    <name evidence="10" type="ordered locus">KVU_2533</name>
</gene>
<dbReference type="InterPro" id="IPR003439">
    <property type="entry name" value="ABC_transporter-like_ATP-bd"/>
</dbReference>
<evidence type="ECO:0000259" key="9">
    <source>
        <dbReference type="PROSITE" id="PS50929"/>
    </source>
</evidence>
<feature type="transmembrane region" description="Helical" evidence="7">
    <location>
        <begin position="169"/>
        <end position="190"/>
    </location>
</feature>